<comment type="caution">
    <text evidence="1">The sequence shown here is derived from an EMBL/GenBank/DDBJ whole genome shotgun (WGS) entry which is preliminary data.</text>
</comment>
<dbReference type="Proteomes" id="UP000827986">
    <property type="component" value="Unassembled WGS sequence"/>
</dbReference>
<evidence type="ECO:0000313" key="1">
    <source>
        <dbReference type="EMBL" id="KAH1181272.1"/>
    </source>
</evidence>
<reference evidence="1" key="1">
    <citation type="submission" date="2021-09" db="EMBL/GenBank/DDBJ databases">
        <title>The genome of Mauremys mutica provides insights into the evolution of semi-aquatic lifestyle.</title>
        <authorList>
            <person name="Gong S."/>
            <person name="Gao Y."/>
        </authorList>
    </citation>
    <scope>NUCLEOTIDE SEQUENCE</scope>
    <source>
        <strain evidence="1">MM-2020</strain>
        <tissue evidence="1">Muscle</tissue>
    </source>
</reference>
<protein>
    <submittedName>
        <fullName evidence="1">Uncharacterized protein</fullName>
    </submittedName>
</protein>
<evidence type="ECO:0000313" key="2">
    <source>
        <dbReference type="Proteomes" id="UP000827986"/>
    </source>
</evidence>
<keyword evidence="2" id="KW-1185">Reference proteome</keyword>
<dbReference type="AlphaFoldDB" id="A0A9D4AYI7"/>
<accession>A0A9D4AYI7</accession>
<name>A0A9D4AYI7_9SAUR</name>
<organism evidence="1 2">
    <name type="scientific">Mauremys mutica</name>
    <name type="common">yellowpond turtle</name>
    <dbReference type="NCBI Taxonomy" id="74926"/>
    <lineage>
        <taxon>Eukaryota</taxon>
        <taxon>Metazoa</taxon>
        <taxon>Chordata</taxon>
        <taxon>Craniata</taxon>
        <taxon>Vertebrata</taxon>
        <taxon>Euteleostomi</taxon>
        <taxon>Archelosauria</taxon>
        <taxon>Testudinata</taxon>
        <taxon>Testudines</taxon>
        <taxon>Cryptodira</taxon>
        <taxon>Durocryptodira</taxon>
        <taxon>Testudinoidea</taxon>
        <taxon>Geoemydidae</taxon>
        <taxon>Geoemydinae</taxon>
        <taxon>Mauremys</taxon>
    </lineage>
</organism>
<gene>
    <name evidence="1" type="ORF">KIL84_004998</name>
</gene>
<proteinExistence type="predicted"/>
<dbReference type="EMBL" id="JAHDVG010000468">
    <property type="protein sequence ID" value="KAH1181272.1"/>
    <property type="molecule type" value="Genomic_DNA"/>
</dbReference>
<sequence>MRSALAEASVTPSAEHFEQSHMAETKAWIIVVGSILKKKNHNLLTQCKMLVSITTTSASIGCWESKRTRRLYNPLLKRGTLARERADCTLSDSRTAFPCHLCLFGLNFRAFVVCNVVVVLVPGIREREIGESFLSYKSLSW</sequence>